<accession>A0A1Q2MAG6</accession>
<dbReference type="Gene3D" id="2.40.160.100">
    <property type="match status" value="1"/>
</dbReference>
<name>A0A1Q2MAG6_9BACT</name>
<keyword evidence="4" id="KW-1185">Reference proteome</keyword>
<dbReference type="KEGG" id="pbas:SMSP2_00045"/>
<dbReference type="SUPFAM" id="SSF56935">
    <property type="entry name" value="Porins"/>
    <property type="match status" value="1"/>
</dbReference>
<keyword evidence="1" id="KW-0732">Signal</keyword>
<dbReference type="InterPro" id="IPR025388">
    <property type="entry name" value="Alginate_export_dom"/>
</dbReference>
<evidence type="ECO:0000259" key="2">
    <source>
        <dbReference type="Pfam" id="PF13372"/>
    </source>
</evidence>
<protein>
    <recommendedName>
        <fullName evidence="2">Alginate export domain-containing protein</fullName>
    </recommendedName>
</protein>
<sequence length="470" mass="54666" precursor="true">MSNLLRKMFLLAVTAVVVSAFAAQDPAQAQKEIYKGSNWDKFKDAFHNPAEGVSMAFDVRLRSIYGWNVYNASTRRKEGQLDFQRYRMRWGTRLDLTEDISLSSRLTWEFRTWDEPYNKPQSTDFNEILFDELALNFKNFLGADATAAFGRQQIILGEGWLVLDGTPLDGSRTIFFDAARVTLNTSEKSTLDMIFIDQRAREEAWLKPINHRPYMHDYVTEQDEYGAILYYTNKEFEDTRFDGYFMYKNDNPVNSFSERQIPPAWSKKGEIFTFGGVYDRKLNDNWSFRAEGAFQTGDKEDQDLRAWGTKDRLTYSFNDERKTQAHLIYEYLSGDDPDSTGRTEQFDPLWGEWPQWSEYYVYSYATETMIGETTNLHRGAAGLDFDLCKKARAKLAYHLLWADQNSTPGVGHISNSGNFRGQLATCWIMYEIQKNLKGHLLAEYFQPGSYYNPDSRGHGCFLRFNIEYTF</sequence>
<dbReference type="OrthoDB" id="311329at2"/>
<dbReference type="Pfam" id="PF13372">
    <property type="entry name" value="Alginate_exp"/>
    <property type="match status" value="1"/>
</dbReference>
<feature type="signal peptide" evidence="1">
    <location>
        <begin position="1"/>
        <end position="22"/>
    </location>
</feature>
<evidence type="ECO:0000313" key="4">
    <source>
        <dbReference type="Proteomes" id="UP000188181"/>
    </source>
</evidence>
<feature type="domain" description="Alginate export" evidence="2">
    <location>
        <begin position="89"/>
        <end position="449"/>
    </location>
</feature>
<organism evidence="3 4">
    <name type="scientific">Limihaloglobus sulfuriphilus</name>
    <dbReference type="NCBI Taxonomy" id="1851148"/>
    <lineage>
        <taxon>Bacteria</taxon>
        <taxon>Pseudomonadati</taxon>
        <taxon>Planctomycetota</taxon>
        <taxon>Phycisphaerae</taxon>
        <taxon>Sedimentisphaerales</taxon>
        <taxon>Sedimentisphaeraceae</taxon>
        <taxon>Limihaloglobus</taxon>
    </lineage>
</organism>
<dbReference type="RefSeq" id="WP_146682028.1">
    <property type="nucleotide sequence ID" value="NZ_CP019646.1"/>
</dbReference>
<feature type="chain" id="PRO_5012795031" description="Alginate export domain-containing protein" evidence="1">
    <location>
        <begin position="23"/>
        <end position="470"/>
    </location>
</feature>
<evidence type="ECO:0000313" key="3">
    <source>
        <dbReference type="EMBL" id="AQQ69715.1"/>
    </source>
</evidence>
<dbReference type="AlphaFoldDB" id="A0A1Q2MAG6"/>
<proteinExistence type="predicted"/>
<dbReference type="STRING" id="1851148.SMSP2_00045"/>
<evidence type="ECO:0000256" key="1">
    <source>
        <dbReference type="SAM" id="SignalP"/>
    </source>
</evidence>
<dbReference type="InterPro" id="IPR053728">
    <property type="entry name" value="Alginate_Permeability_Chnl"/>
</dbReference>
<gene>
    <name evidence="3" type="ORF">SMSP2_00045</name>
</gene>
<dbReference type="EMBL" id="CP019646">
    <property type="protein sequence ID" value="AQQ69715.1"/>
    <property type="molecule type" value="Genomic_DNA"/>
</dbReference>
<dbReference type="Proteomes" id="UP000188181">
    <property type="component" value="Chromosome"/>
</dbReference>
<reference evidence="4" key="1">
    <citation type="submission" date="2017-02" db="EMBL/GenBank/DDBJ databases">
        <title>Comparative genomics and description of representatives of a novel lineage of planctomycetes thriving in anoxic sediments.</title>
        <authorList>
            <person name="Spring S."/>
            <person name="Bunk B."/>
            <person name="Sproer C."/>
        </authorList>
    </citation>
    <scope>NUCLEOTIDE SEQUENCE [LARGE SCALE GENOMIC DNA]</scope>
    <source>
        <strain evidence="4">SM-Chi-D1</strain>
    </source>
</reference>